<dbReference type="RefSeq" id="WP_014801266.1">
    <property type="nucleotide sequence ID" value="NC_018020.1"/>
</dbReference>
<dbReference type="Proteomes" id="UP000006048">
    <property type="component" value="Chromosome"/>
</dbReference>
<evidence type="ECO:0000313" key="2">
    <source>
        <dbReference type="Proteomes" id="UP000006048"/>
    </source>
</evidence>
<reference evidence="1 2" key="1">
    <citation type="submission" date="2012-06" db="EMBL/GenBank/DDBJ databases">
        <title>The complete chromosome of genome of Turneriella parva DSM 21527.</title>
        <authorList>
            <consortium name="US DOE Joint Genome Institute (JGI-PGF)"/>
            <person name="Lucas S."/>
            <person name="Han J."/>
            <person name="Lapidus A."/>
            <person name="Bruce D."/>
            <person name="Goodwin L."/>
            <person name="Pitluck S."/>
            <person name="Peters L."/>
            <person name="Kyrpides N."/>
            <person name="Mavromatis K."/>
            <person name="Ivanova N."/>
            <person name="Mikhailova N."/>
            <person name="Chertkov O."/>
            <person name="Detter J.C."/>
            <person name="Tapia R."/>
            <person name="Han C."/>
            <person name="Land M."/>
            <person name="Hauser L."/>
            <person name="Markowitz V."/>
            <person name="Cheng J.-F."/>
            <person name="Hugenholtz P."/>
            <person name="Woyke T."/>
            <person name="Wu D."/>
            <person name="Gronow S."/>
            <person name="Wellnitz S."/>
            <person name="Brambilla E."/>
            <person name="Klenk H.-P."/>
            <person name="Eisen J.A."/>
        </authorList>
    </citation>
    <scope>NUCLEOTIDE SEQUENCE [LARGE SCALE GENOMIC DNA]</scope>
    <source>
        <strain evidence="2">ATCC BAA-1111 / DSM 21527 / NCTC 11395 / H</strain>
    </source>
</reference>
<dbReference type="KEGG" id="tpx:Turpa_0083"/>
<gene>
    <name evidence="1" type="ordered locus">Turpa_0083</name>
</gene>
<proteinExistence type="predicted"/>
<dbReference type="OrthoDB" id="340915at2"/>
<accession>I4B0D8</accession>
<dbReference type="PATRIC" id="fig|869212.3.peg.40"/>
<dbReference type="EMBL" id="CP002959">
    <property type="protein sequence ID" value="AFM10745.1"/>
    <property type="molecule type" value="Genomic_DNA"/>
</dbReference>
<keyword evidence="2" id="KW-1185">Reference proteome</keyword>
<dbReference type="AlphaFoldDB" id="I4B0D8"/>
<organism evidence="1 2">
    <name type="scientific">Turneriella parva (strain ATCC BAA-1111 / DSM 21527 / NCTC 11395 / H)</name>
    <name type="common">Leptospira parva</name>
    <dbReference type="NCBI Taxonomy" id="869212"/>
    <lineage>
        <taxon>Bacteria</taxon>
        <taxon>Pseudomonadati</taxon>
        <taxon>Spirochaetota</taxon>
        <taxon>Spirochaetia</taxon>
        <taxon>Leptospirales</taxon>
        <taxon>Leptospiraceae</taxon>
        <taxon>Turneriella</taxon>
    </lineage>
</organism>
<dbReference type="STRING" id="869212.Turpa_0083"/>
<dbReference type="HOGENOM" id="CLU_1115381_0_0_12"/>
<evidence type="ECO:0000313" key="1">
    <source>
        <dbReference type="EMBL" id="AFM10745.1"/>
    </source>
</evidence>
<sequence>MFHRATNFSIGVNPHNELTLANAYRLWDYKGNNRSMAYLTGASAVFPLTQVWQTRMAIAGIKTHTIDCAMRFNTYAISDEALRQQVSPESIADSITITRAFTPYQILDAVQELKKNEVVFILAPAKQFFDGDVAFDEGLFLIQKLVRFFANAHERGVALFVVERPSYAAPAFSTFLTDLKPLVAGSSFNLTNAGAPDAWRLRHSSHGRISKEILSLPGSARMRESTNSAHLLKNTTLPGQTAQMQFAFS</sequence>
<name>I4B0D8_TURPD</name>
<protein>
    <submittedName>
        <fullName evidence="1">Uncharacterized protein</fullName>
    </submittedName>
</protein>